<dbReference type="CDD" id="cd06558">
    <property type="entry name" value="crotonase-like"/>
    <property type="match status" value="1"/>
</dbReference>
<gene>
    <name evidence="2" type="ORF">DN412_03545</name>
</gene>
<dbReference type="EMBL" id="QKWJ01000003">
    <property type="protein sequence ID" value="RDK11450.1"/>
    <property type="molecule type" value="Genomic_DNA"/>
</dbReference>
<dbReference type="AlphaFoldDB" id="A0A370P0Q5"/>
<name>A0A370P0Q5_9BURK</name>
<reference evidence="2 3" key="1">
    <citation type="submission" date="2018-06" db="EMBL/GenBank/DDBJ databases">
        <authorList>
            <person name="Feng T."/>
            <person name="Jeon C.O."/>
        </authorList>
    </citation>
    <scope>NUCLEOTIDE SEQUENCE [LARGE SCALE GENOMIC DNA]</scope>
    <source>
        <strain evidence="2 3">S23</strain>
    </source>
</reference>
<dbReference type="Pfam" id="PF00378">
    <property type="entry name" value="ECH_1"/>
    <property type="match status" value="1"/>
</dbReference>
<dbReference type="Gene3D" id="1.10.12.10">
    <property type="entry name" value="Lyase 2-enoyl-coa Hydratase, Chain A, domain 2"/>
    <property type="match status" value="1"/>
</dbReference>
<dbReference type="SUPFAM" id="SSF52096">
    <property type="entry name" value="ClpP/crotonase"/>
    <property type="match status" value="1"/>
</dbReference>
<organism evidence="2 3">
    <name type="scientific">Cupriavidus lacunae</name>
    <dbReference type="NCBI Taxonomy" id="2666307"/>
    <lineage>
        <taxon>Bacteria</taxon>
        <taxon>Pseudomonadati</taxon>
        <taxon>Pseudomonadota</taxon>
        <taxon>Betaproteobacteria</taxon>
        <taxon>Burkholderiales</taxon>
        <taxon>Burkholderiaceae</taxon>
        <taxon>Cupriavidus</taxon>
    </lineage>
</organism>
<sequence length="276" mass="29429">MHTASPRPVDTGTEELQCEVRERVAVITLNRPQARNALSDRLTPALRTMIRVCGDDPEVGAMLITGAGKAFCAGGDVKGMGDADTRRERTPEERILDLQDKQRRLTGAIVALRKPTIAALPGPAAGAGLSIALACDLRIGAASAFISTGYARIALSGDYGIAWLLTRLVGTSRARELMFLSERVDAGRCESLGLFNRVVPDDQLPEASFAMARGLANGPGTVFGHMKDNLDDALALGFEEALDREAVRLVESAMSEDHFEAVRAFVGKVASPPTGR</sequence>
<dbReference type="Gene3D" id="3.90.226.10">
    <property type="entry name" value="2-enoyl-CoA Hydratase, Chain A, domain 1"/>
    <property type="match status" value="1"/>
</dbReference>
<evidence type="ECO:0000313" key="2">
    <source>
        <dbReference type="EMBL" id="RDK11450.1"/>
    </source>
</evidence>
<dbReference type="PANTHER" id="PTHR43802:SF1">
    <property type="entry name" value="IP11341P-RELATED"/>
    <property type="match status" value="1"/>
</dbReference>
<comment type="similarity">
    <text evidence="1">Belongs to the enoyl-CoA hydratase/isomerase family.</text>
</comment>
<evidence type="ECO:0000256" key="1">
    <source>
        <dbReference type="ARBA" id="ARBA00005254"/>
    </source>
</evidence>
<dbReference type="Proteomes" id="UP000255165">
    <property type="component" value="Unassembled WGS sequence"/>
</dbReference>
<keyword evidence="3" id="KW-1185">Reference proteome</keyword>
<proteinExistence type="inferred from homology"/>
<dbReference type="InterPro" id="IPR014748">
    <property type="entry name" value="Enoyl-CoA_hydra_C"/>
</dbReference>
<comment type="caution">
    <text evidence="2">The sequence shown here is derived from an EMBL/GenBank/DDBJ whole genome shotgun (WGS) entry which is preliminary data.</text>
</comment>
<dbReference type="InterPro" id="IPR029045">
    <property type="entry name" value="ClpP/crotonase-like_dom_sf"/>
</dbReference>
<dbReference type="GO" id="GO:0003824">
    <property type="term" value="F:catalytic activity"/>
    <property type="evidence" value="ECO:0007669"/>
    <property type="project" value="UniProtKB-ARBA"/>
</dbReference>
<evidence type="ECO:0000313" key="3">
    <source>
        <dbReference type="Proteomes" id="UP000255165"/>
    </source>
</evidence>
<dbReference type="PANTHER" id="PTHR43802">
    <property type="entry name" value="ENOYL-COA HYDRATASE"/>
    <property type="match status" value="1"/>
</dbReference>
<dbReference type="InterPro" id="IPR001753">
    <property type="entry name" value="Enoyl-CoA_hydra/iso"/>
</dbReference>
<protein>
    <submittedName>
        <fullName evidence="2">Enoyl-CoA hydratase</fullName>
    </submittedName>
</protein>
<accession>A0A370P0Q5</accession>